<feature type="transmembrane region" description="Helical" evidence="1">
    <location>
        <begin position="253"/>
        <end position="273"/>
    </location>
</feature>
<gene>
    <name evidence="2" type="primary">a133</name>
</gene>
<reference evidence="2 3" key="1">
    <citation type="journal article" date="2015" name="Genome Announc.">
        <title>Complete Genome Sequence of Rat Cytomegalovirus Strain ALL-03 (Malaysian Strain).</title>
        <authorList>
            <person name="Balakrishnan K.N."/>
            <person name="Abdullah A.A."/>
            <person name="Camalxaman S.N."/>
            <person name="Quah Y.W."/>
            <person name="Abba Y."/>
            <person name="Hani H."/>
            <person name="Loh H.S."/>
            <person name="Kamal F.M."/>
            <person name="Zeenathul N.A."/>
            <person name="Aini I."/>
            <person name="Omar A.R."/>
            <person name="Noordin M.M."/>
            <person name="Mohd Azmi M.L."/>
        </authorList>
    </citation>
    <scope>NUCLEOTIDE SEQUENCE [LARGE SCALE GENOMIC DNA]</scope>
    <source>
        <strain evidence="2">ALL-03</strain>
    </source>
</reference>
<sequence length="351" mass="39353">MAKTAIFALCIFFSAKVLSTSETWESSYKNGSFSCRFKNTPKNVGYSACYLPGDYDPITMRSKGNAALVRRGFVNHASRFEDDGSATVILSDDKHHNCIMCTSGAAVIKQTCLACRGASNMHPAPTPDPLRDLRDRWPVFIQSGVEKAGDVRYFYCRFRINPSTSTLESAWLNEGCKFSASTRDPVEACKGTPSFLSPLRRGKYVTIRARVKHDSTQCRVCMLRADGLVTVNRACMNVREHDLIKDLQIGRSIIAAVLAFVVMVVIVCIIRMVLSTDLPKNLFTKMFRVRTVYTRFSVLYMLLCLNVILAVKRPVTPTRSVRAHTMVLQGLRLCIGSRYMNVSEIETILNR</sequence>
<evidence type="ECO:0000313" key="2">
    <source>
        <dbReference type="EMBL" id="AKE44288.1"/>
    </source>
</evidence>
<protein>
    <submittedName>
        <fullName evidence="2">A133</fullName>
    </submittedName>
</protein>
<feature type="transmembrane region" description="Helical" evidence="1">
    <location>
        <begin position="293"/>
        <end position="311"/>
    </location>
</feature>
<name>A0A0F6R4C6_RCMVE</name>
<proteinExistence type="predicted"/>
<evidence type="ECO:0000256" key="1">
    <source>
        <dbReference type="SAM" id="Phobius"/>
    </source>
</evidence>
<keyword evidence="1" id="KW-1133">Transmembrane helix</keyword>
<evidence type="ECO:0000313" key="3">
    <source>
        <dbReference type="Proteomes" id="UP000105122"/>
    </source>
</evidence>
<keyword evidence="1" id="KW-0472">Membrane</keyword>
<accession>A0A0F6R4C6</accession>
<organism evidence="2 3">
    <name type="scientific">Rat cytomegalovirus ALL-03</name>
    <dbReference type="NCBI Taxonomy" id="1640278"/>
    <lineage>
        <taxon>Viruses</taxon>
        <taxon>Duplodnaviria</taxon>
        <taxon>Heunggongvirae</taxon>
        <taxon>Peploviricota</taxon>
        <taxon>Herviviricetes</taxon>
        <taxon>Herpesvirales</taxon>
        <taxon>Orthoherpesviridae</taxon>
        <taxon>Betaherpesvirinae</taxon>
        <taxon>Muromegalovirus</taxon>
        <taxon>Muromegalovirus muridbeta8</taxon>
        <taxon>Rat cytomegalovirus (isolate England)</taxon>
    </lineage>
</organism>
<dbReference type="EMBL" id="KP967684">
    <property type="protein sequence ID" value="AKE44288.1"/>
    <property type="molecule type" value="Genomic_DNA"/>
</dbReference>
<keyword evidence="1" id="KW-0812">Transmembrane</keyword>
<dbReference type="Proteomes" id="UP000105122">
    <property type="component" value="Segment"/>
</dbReference>